<accession>A0A2M4DDH8</accession>
<proteinExistence type="predicted"/>
<dbReference type="EMBL" id="GGFL01011418">
    <property type="protein sequence ID" value="MBW75596.1"/>
    <property type="molecule type" value="Transcribed_RNA"/>
</dbReference>
<name>A0A2M4DDH8_ANODA</name>
<protein>
    <submittedName>
        <fullName evidence="1">Putative secreted protein</fullName>
    </submittedName>
</protein>
<reference evidence="1" key="1">
    <citation type="submission" date="2018-01" db="EMBL/GenBank/DDBJ databases">
        <title>An insight into the sialome of Amazonian anophelines.</title>
        <authorList>
            <person name="Ribeiro J.M."/>
            <person name="Scarpassa V."/>
            <person name="Calvo E."/>
        </authorList>
    </citation>
    <scope>NUCLEOTIDE SEQUENCE</scope>
</reference>
<evidence type="ECO:0000313" key="1">
    <source>
        <dbReference type="EMBL" id="MBW75596.1"/>
    </source>
</evidence>
<dbReference type="AlphaFoldDB" id="A0A2M4DDH8"/>
<sequence length="99" mass="10892">MSRAYLLPRMPRLHQALLQVWLMVLHWRHSLDRDFSRSVRAAGKGCSARHSTATVPPSVHRAAPCRSNQRCGSAFPGRLLSGRPAACNLPDLPGPVSAR</sequence>
<organism evidence="1">
    <name type="scientific">Anopheles darlingi</name>
    <name type="common">Mosquito</name>
    <dbReference type="NCBI Taxonomy" id="43151"/>
    <lineage>
        <taxon>Eukaryota</taxon>
        <taxon>Metazoa</taxon>
        <taxon>Ecdysozoa</taxon>
        <taxon>Arthropoda</taxon>
        <taxon>Hexapoda</taxon>
        <taxon>Insecta</taxon>
        <taxon>Pterygota</taxon>
        <taxon>Neoptera</taxon>
        <taxon>Endopterygota</taxon>
        <taxon>Diptera</taxon>
        <taxon>Nematocera</taxon>
        <taxon>Culicoidea</taxon>
        <taxon>Culicidae</taxon>
        <taxon>Anophelinae</taxon>
        <taxon>Anopheles</taxon>
    </lineage>
</organism>